<sequence>MGTSPCVLIALFSACWITNVIHSLPLTTTPDCSTGLTVHLGEIDEGYTGDIEIIPSVPDGGLELNLELCPQCSEFLEFISSFTNATLRTKKPLDTEAFRETAGVVSYQINCTSSRVENGRTLIVRDLNDNAPVFEKEEYRANVSETSPVGEIVVQVKAVDADFSPAHNHITYSIQPPSQTFEASGSGQILLKERLNYTIASQYNFTAKAQDDAGNFSQTQVIINIIDQLRPEFEYNPYEASVPENQVSLPSIALPLPQSTNSVTSDVLNYTSLFWLPLYILDLLFYQVGPVLEVLPAPIQANPSEESNYTIIYSISEVSPSDYQNNFNVDQVTGVIRVVTELDFEEIKDNINISVKASLEIDSTRTANTLVMY</sequence>
<dbReference type="FunFam" id="2.60.40.60:FF:000058">
    <property type="entry name" value="FAT atypical cadherin 3"/>
    <property type="match status" value="1"/>
</dbReference>
<evidence type="ECO:0000256" key="2">
    <source>
        <dbReference type="ARBA" id="ARBA00022536"/>
    </source>
</evidence>
<dbReference type="PANTHER" id="PTHR24026:SF126">
    <property type="entry name" value="PROTOCADHERIN FAT 4"/>
    <property type="match status" value="1"/>
</dbReference>
<proteinExistence type="predicted"/>
<dbReference type="Gene3D" id="2.60.40.60">
    <property type="entry name" value="Cadherins"/>
    <property type="match status" value="2"/>
</dbReference>
<feature type="chain" id="PRO_5028477214" evidence="11">
    <location>
        <begin position="24"/>
        <end position="373"/>
    </location>
</feature>
<dbReference type="AlphaFoldDB" id="A0A6P8EPV5"/>
<evidence type="ECO:0000259" key="12">
    <source>
        <dbReference type="PROSITE" id="PS50268"/>
    </source>
</evidence>
<name>A0A6P8EPV5_CLUHA</name>
<feature type="domain" description="Cadherin" evidence="12">
    <location>
        <begin position="302"/>
        <end position="358"/>
    </location>
</feature>
<dbReference type="GO" id="GO:0009653">
    <property type="term" value="P:anatomical structure morphogenesis"/>
    <property type="evidence" value="ECO:0007669"/>
    <property type="project" value="UniProtKB-ARBA"/>
</dbReference>
<dbReference type="PANTHER" id="PTHR24026">
    <property type="entry name" value="FAT ATYPICAL CADHERIN-RELATED"/>
    <property type="match status" value="1"/>
</dbReference>
<dbReference type="Pfam" id="PF00028">
    <property type="entry name" value="Cadherin"/>
    <property type="match status" value="2"/>
</dbReference>
<dbReference type="InterPro" id="IPR015919">
    <property type="entry name" value="Cadherin-like_sf"/>
</dbReference>
<dbReference type="RefSeq" id="XP_031418203.1">
    <property type="nucleotide sequence ID" value="XM_031562343.2"/>
</dbReference>
<keyword evidence="4 11" id="KW-0732">Signal</keyword>
<evidence type="ECO:0000256" key="10">
    <source>
        <dbReference type="PROSITE-ProRule" id="PRU00043"/>
    </source>
</evidence>
<dbReference type="GO" id="GO:0005886">
    <property type="term" value="C:plasma membrane"/>
    <property type="evidence" value="ECO:0007669"/>
    <property type="project" value="UniProtKB-SubCell"/>
</dbReference>
<keyword evidence="9" id="KW-1015">Disulfide bond</keyword>
<keyword evidence="3" id="KW-0812">Transmembrane</keyword>
<dbReference type="SUPFAM" id="SSF49313">
    <property type="entry name" value="Cadherin-like"/>
    <property type="match status" value="2"/>
</dbReference>
<evidence type="ECO:0000256" key="1">
    <source>
        <dbReference type="ARBA" id="ARBA00004167"/>
    </source>
</evidence>
<evidence type="ECO:0000313" key="13">
    <source>
        <dbReference type="Proteomes" id="UP000515152"/>
    </source>
</evidence>
<feature type="domain" description="Cadherin" evidence="12">
    <location>
        <begin position="135"/>
        <end position="233"/>
    </location>
</feature>
<dbReference type="InterPro" id="IPR020894">
    <property type="entry name" value="Cadherin_CS"/>
</dbReference>
<feature type="signal peptide" evidence="11">
    <location>
        <begin position="1"/>
        <end position="23"/>
    </location>
</feature>
<evidence type="ECO:0000256" key="5">
    <source>
        <dbReference type="ARBA" id="ARBA00022737"/>
    </source>
</evidence>
<reference evidence="14" key="1">
    <citation type="submission" date="2025-08" db="UniProtKB">
        <authorList>
            <consortium name="RefSeq"/>
        </authorList>
    </citation>
    <scope>IDENTIFICATION</scope>
</reference>
<dbReference type="SMART" id="SM00112">
    <property type="entry name" value="CA"/>
    <property type="match status" value="1"/>
</dbReference>
<evidence type="ECO:0000256" key="4">
    <source>
        <dbReference type="ARBA" id="ARBA00022729"/>
    </source>
</evidence>
<dbReference type="Proteomes" id="UP000515152">
    <property type="component" value="Chromosome 24"/>
</dbReference>
<accession>A0A6P8EPV5</accession>
<dbReference type="OrthoDB" id="6252479at2759"/>
<evidence type="ECO:0000256" key="8">
    <source>
        <dbReference type="ARBA" id="ARBA00023136"/>
    </source>
</evidence>
<dbReference type="InterPro" id="IPR002126">
    <property type="entry name" value="Cadherin-like_dom"/>
</dbReference>
<keyword evidence="8" id="KW-0472">Membrane</keyword>
<dbReference type="PRINTS" id="PR00205">
    <property type="entry name" value="CADHERIN"/>
</dbReference>
<dbReference type="PROSITE" id="PS00232">
    <property type="entry name" value="CADHERIN_1"/>
    <property type="match status" value="1"/>
</dbReference>
<dbReference type="GO" id="GO:0007156">
    <property type="term" value="P:homophilic cell adhesion via plasma membrane adhesion molecules"/>
    <property type="evidence" value="ECO:0007669"/>
    <property type="project" value="InterPro"/>
</dbReference>
<evidence type="ECO:0000256" key="7">
    <source>
        <dbReference type="ARBA" id="ARBA00022989"/>
    </source>
</evidence>
<evidence type="ECO:0000256" key="3">
    <source>
        <dbReference type="ARBA" id="ARBA00022692"/>
    </source>
</evidence>
<keyword evidence="6 10" id="KW-0106">Calcium</keyword>
<keyword evidence="13" id="KW-1185">Reference proteome</keyword>
<dbReference type="KEGG" id="char:116219223"/>
<keyword evidence="5" id="KW-0677">Repeat</keyword>
<comment type="subcellular location">
    <subcellularLocation>
        <location evidence="1">Membrane</location>
        <topology evidence="1">Single-pass membrane protein</topology>
    </subcellularLocation>
</comment>
<gene>
    <name evidence="14" type="primary">LOC116219223</name>
</gene>
<evidence type="ECO:0000256" key="11">
    <source>
        <dbReference type="SAM" id="SignalP"/>
    </source>
</evidence>
<dbReference type="GO" id="GO:0005509">
    <property type="term" value="F:calcium ion binding"/>
    <property type="evidence" value="ECO:0007669"/>
    <property type="project" value="UniProtKB-UniRule"/>
</dbReference>
<protein>
    <submittedName>
        <fullName evidence="14">Protocadherin Fat 3-like</fullName>
    </submittedName>
</protein>
<organism evidence="13 14">
    <name type="scientific">Clupea harengus</name>
    <name type="common">Atlantic herring</name>
    <dbReference type="NCBI Taxonomy" id="7950"/>
    <lineage>
        <taxon>Eukaryota</taxon>
        <taxon>Metazoa</taxon>
        <taxon>Chordata</taxon>
        <taxon>Craniata</taxon>
        <taxon>Vertebrata</taxon>
        <taxon>Euteleostomi</taxon>
        <taxon>Actinopterygii</taxon>
        <taxon>Neopterygii</taxon>
        <taxon>Teleostei</taxon>
        <taxon>Clupei</taxon>
        <taxon>Clupeiformes</taxon>
        <taxon>Clupeoidei</taxon>
        <taxon>Clupeidae</taxon>
        <taxon>Clupea</taxon>
    </lineage>
</organism>
<keyword evidence="7" id="KW-1133">Transmembrane helix</keyword>
<evidence type="ECO:0000313" key="14">
    <source>
        <dbReference type="RefSeq" id="XP_031418203.1"/>
    </source>
</evidence>
<keyword evidence="2" id="KW-0245">EGF-like domain</keyword>
<dbReference type="CDD" id="cd11304">
    <property type="entry name" value="Cadherin_repeat"/>
    <property type="match status" value="2"/>
</dbReference>
<evidence type="ECO:0000256" key="9">
    <source>
        <dbReference type="ARBA" id="ARBA00023157"/>
    </source>
</evidence>
<dbReference type="PROSITE" id="PS50268">
    <property type="entry name" value="CADHERIN_2"/>
    <property type="match status" value="2"/>
</dbReference>
<evidence type="ECO:0000256" key="6">
    <source>
        <dbReference type="ARBA" id="ARBA00022837"/>
    </source>
</evidence>
<dbReference type="GeneID" id="116219223"/>